<dbReference type="GO" id="GO:0016887">
    <property type="term" value="F:ATP hydrolysis activity"/>
    <property type="evidence" value="ECO:0007669"/>
    <property type="project" value="InterPro"/>
</dbReference>
<dbReference type="PROSITE" id="PS00211">
    <property type="entry name" value="ABC_TRANSPORTER_1"/>
    <property type="match status" value="1"/>
</dbReference>
<keyword evidence="8" id="KW-1185">Reference proteome</keyword>
<dbReference type="AlphaFoldDB" id="A0A495VCK0"/>
<dbReference type="EMBL" id="RBXL01000001">
    <property type="protein sequence ID" value="RKT47131.1"/>
    <property type="molecule type" value="Genomic_DNA"/>
</dbReference>
<name>A0A495VCK0_9GAMM</name>
<dbReference type="Pfam" id="PF00005">
    <property type="entry name" value="ABC_tran"/>
    <property type="match status" value="1"/>
</dbReference>
<evidence type="ECO:0000256" key="1">
    <source>
        <dbReference type="ARBA" id="ARBA00005417"/>
    </source>
</evidence>
<comment type="caution">
    <text evidence="7">The sequence shown here is derived from an EMBL/GenBank/DDBJ whole genome shotgun (WGS) entry which is preliminary data.</text>
</comment>
<dbReference type="Gene3D" id="3.40.50.300">
    <property type="entry name" value="P-loop containing nucleotide triphosphate hydrolases"/>
    <property type="match status" value="1"/>
</dbReference>
<feature type="domain" description="ABC transporter" evidence="6">
    <location>
        <begin position="30"/>
        <end position="256"/>
    </location>
</feature>
<dbReference type="GO" id="GO:0005524">
    <property type="term" value="F:ATP binding"/>
    <property type="evidence" value="ECO:0007669"/>
    <property type="project" value="UniProtKB-KW"/>
</dbReference>
<dbReference type="PANTHER" id="PTHR42788">
    <property type="entry name" value="TAURINE IMPORT ATP-BINDING PROTEIN-RELATED"/>
    <property type="match status" value="1"/>
</dbReference>
<dbReference type="PANTHER" id="PTHR42788:SF13">
    <property type="entry name" value="ALIPHATIC SULFONATES IMPORT ATP-BINDING PROTEIN SSUB"/>
    <property type="match status" value="1"/>
</dbReference>
<keyword evidence="3" id="KW-0547">Nucleotide-binding</keyword>
<evidence type="ECO:0000256" key="4">
    <source>
        <dbReference type="ARBA" id="ARBA00022840"/>
    </source>
</evidence>
<proteinExistence type="inferred from homology"/>
<dbReference type="InterPro" id="IPR003439">
    <property type="entry name" value="ABC_transporter-like_ATP-bd"/>
</dbReference>
<dbReference type="SMART" id="SM00382">
    <property type="entry name" value="AAA"/>
    <property type="match status" value="1"/>
</dbReference>
<evidence type="ECO:0000256" key="2">
    <source>
        <dbReference type="ARBA" id="ARBA00022448"/>
    </source>
</evidence>
<dbReference type="InterPro" id="IPR017871">
    <property type="entry name" value="ABC_transporter-like_CS"/>
</dbReference>
<comment type="similarity">
    <text evidence="1">Belongs to the ABC transporter superfamily.</text>
</comment>
<dbReference type="InterPro" id="IPR027417">
    <property type="entry name" value="P-loop_NTPase"/>
</dbReference>
<evidence type="ECO:0000313" key="7">
    <source>
        <dbReference type="EMBL" id="RKT47131.1"/>
    </source>
</evidence>
<evidence type="ECO:0000256" key="3">
    <source>
        <dbReference type="ARBA" id="ARBA00022741"/>
    </source>
</evidence>
<gene>
    <name evidence="7" type="ORF">BDD21_4686</name>
</gene>
<dbReference type="InterPro" id="IPR050166">
    <property type="entry name" value="ABC_transporter_ATP-bind"/>
</dbReference>
<dbReference type="PROSITE" id="PS50893">
    <property type="entry name" value="ABC_TRANSPORTER_2"/>
    <property type="match status" value="1"/>
</dbReference>
<reference evidence="7 8" key="1">
    <citation type="submission" date="2018-10" db="EMBL/GenBank/DDBJ databases">
        <title>Genomic Encyclopedia of Archaeal and Bacterial Type Strains, Phase II (KMG-II): from individual species to whole genera.</title>
        <authorList>
            <person name="Goeker M."/>
        </authorList>
    </citation>
    <scope>NUCLEOTIDE SEQUENCE [LARGE SCALE GENOMIC DNA]</scope>
    <source>
        <strain evidence="7 8">DSM 235</strain>
    </source>
</reference>
<dbReference type="InterPro" id="IPR003593">
    <property type="entry name" value="AAA+_ATPase"/>
</dbReference>
<evidence type="ECO:0000259" key="6">
    <source>
        <dbReference type="PROSITE" id="PS50893"/>
    </source>
</evidence>
<feature type="region of interest" description="Disordered" evidence="5">
    <location>
        <begin position="1"/>
        <end position="25"/>
    </location>
</feature>
<dbReference type="Proteomes" id="UP000274556">
    <property type="component" value="Unassembled WGS sequence"/>
</dbReference>
<evidence type="ECO:0000256" key="5">
    <source>
        <dbReference type="SAM" id="MobiDB-lite"/>
    </source>
</evidence>
<keyword evidence="2" id="KW-0813">Transport</keyword>
<accession>A0A495VCK0</accession>
<evidence type="ECO:0000313" key="8">
    <source>
        <dbReference type="Proteomes" id="UP000274556"/>
    </source>
</evidence>
<sequence>MPSEDEPRARQGTSDEMPSPPDVGAPVVEIRIDRKSFVDAGSGRERLVLDRVELSLRRAELVALIGPSGCGKSTLLHIVAGLDPDFSGRIHWLATEYGRRPRLGYVFQNPRLLPWLTLRGNIALVLHARARKDGRIEELLAATDLTESADVHANRLSVGMQRRAALARAFVVDPLLLLMDEPFVSLDAPTAEQLRHLLLDVWDMRRPTVIFVTHDLREATLLADRIVFLSRDPARVIGEVQVGIPRDLRRDEVLVGARHGELMRLFKGFYGEDRDGVANPRHAAGSE</sequence>
<protein>
    <submittedName>
        <fullName evidence="7">NitT/TauT family transport system ATP-binding protein</fullName>
    </submittedName>
</protein>
<organism evidence="7 8">
    <name type="scientific">Thiocapsa rosea</name>
    <dbReference type="NCBI Taxonomy" id="69360"/>
    <lineage>
        <taxon>Bacteria</taxon>
        <taxon>Pseudomonadati</taxon>
        <taxon>Pseudomonadota</taxon>
        <taxon>Gammaproteobacteria</taxon>
        <taxon>Chromatiales</taxon>
        <taxon>Chromatiaceae</taxon>
        <taxon>Thiocapsa</taxon>
    </lineage>
</organism>
<keyword evidence="4 7" id="KW-0067">ATP-binding</keyword>
<dbReference type="SUPFAM" id="SSF52540">
    <property type="entry name" value="P-loop containing nucleoside triphosphate hydrolases"/>
    <property type="match status" value="1"/>
</dbReference>